<accession>A0A1G1XMB3</accession>
<protein>
    <submittedName>
        <fullName evidence="1">Uncharacterized protein</fullName>
    </submittedName>
</protein>
<reference evidence="1 2" key="1">
    <citation type="journal article" date="2016" name="Nat. Commun.">
        <title>Thousands of microbial genomes shed light on interconnected biogeochemical processes in an aquifer system.</title>
        <authorList>
            <person name="Anantharaman K."/>
            <person name="Brown C.T."/>
            <person name="Hug L.A."/>
            <person name="Sharon I."/>
            <person name="Castelle C.J."/>
            <person name="Probst A.J."/>
            <person name="Thomas B.C."/>
            <person name="Singh A."/>
            <person name="Wilkins M.J."/>
            <person name="Karaoz U."/>
            <person name="Brodie E.L."/>
            <person name="Williams K.H."/>
            <person name="Hubbard S.S."/>
            <person name="Banfield J.F."/>
        </authorList>
    </citation>
    <scope>NUCLEOTIDE SEQUENCE [LARGE SCALE GENOMIC DNA]</scope>
</reference>
<dbReference type="EMBL" id="MHIA01000033">
    <property type="protein sequence ID" value="OGY41112.1"/>
    <property type="molecule type" value="Genomic_DNA"/>
</dbReference>
<name>A0A1G1XMB3_9BACT</name>
<organism evidence="1 2">
    <name type="scientific">Candidatus Buchananbacteria bacterium RBG_13_39_9</name>
    <dbReference type="NCBI Taxonomy" id="1797531"/>
    <lineage>
        <taxon>Bacteria</taxon>
        <taxon>Candidatus Buchananiibacteriota</taxon>
    </lineage>
</organism>
<comment type="caution">
    <text evidence="1">The sequence shown here is derived from an EMBL/GenBank/DDBJ whole genome shotgun (WGS) entry which is preliminary data.</text>
</comment>
<evidence type="ECO:0000313" key="1">
    <source>
        <dbReference type="EMBL" id="OGY41112.1"/>
    </source>
</evidence>
<sequence length="119" mass="13684">MIKKEVLMKKKIKKNVDEEVLKGRMEKLHVQRAELISRFYKVLSEAGWKNNRAEQLFNAIISLSSVDLLFGDSIITEGVWTENRFRSYGLNKKTSGKVARLVNLIIKKELAIKKCQSSS</sequence>
<proteinExistence type="predicted"/>
<gene>
    <name evidence="1" type="ORF">A2Y67_00675</name>
</gene>
<evidence type="ECO:0000313" key="2">
    <source>
        <dbReference type="Proteomes" id="UP000176260"/>
    </source>
</evidence>
<dbReference type="Proteomes" id="UP000176260">
    <property type="component" value="Unassembled WGS sequence"/>
</dbReference>
<dbReference type="AlphaFoldDB" id="A0A1G1XMB3"/>